<dbReference type="SMART" id="SM00283">
    <property type="entry name" value="MA"/>
    <property type="match status" value="1"/>
</dbReference>
<proteinExistence type="predicted"/>
<dbReference type="EMBL" id="JARUJP010000004">
    <property type="protein sequence ID" value="MDW8800567.1"/>
    <property type="molecule type" value="Genomic_DNA"/>
</dbReference>
<feature type="transmembrane region" description="Helical" evidence="4">
    <location>
        <begin position="12"/>
        <end position="33"/>
    </location>
</feature>
<dbReference type="Gene3D" id="3.30.450.20">
    <property type="entry name" value="PAS domain"/>
    <property type="match status" value="1"/>
</dbReference>
<dbReference type="PROSITE" id="PS50111">
    <property type="entry name" value="CHEMOTAXIS_TRANSDUC_2"/>
    <property type="match status" value="1"/>
</dbReference>
<keyword evidence="7" id="KW-1185">Reference proteome</keyword>
<evidence type="ECO:0000256" key="4">
    <source>
        <dbReference type="SAM" id="Phobius"/>
    </source>
</evidence>
<accession>A0ABU4JQZ0</accession>
<dbReference type="RefSeq" id="WP_318797059.1">
    <property type="nucleotide sequence ID" value="NZ_JARUJP010000004.1"/>
</dbReference>
<feature type="domain" description="Methyl-accepting transducer" evidence="5">
    <location>
        <begin position="412"/>
        <end position="662"/>
    </location>
</feature>
<keyword evidence="4" id="KW-0472">Membrane</keyword>
<dbReference type="Gene3D" id="1.10.287.950">
    <property type="entry name" value="Methyl-accepting chemotaxis protein"/>
    <property type="match status" value="1"/>
</dbReference>
<dbReference type="InterPro" id="IPR004089">
    <property type="entry name" value="MCPsignal_dom"/>
</dbReference>
<protein>
    <submittedName>
        <fullName evidence="6">Methyl-accepting chemotaxis protein</fullName>
    </submittedName>
</protein>
<dbReference type="Proteomes" id="UP001281656">
    <property type="component" value="Unassembled WGS sequence"/>
</dbReference>
<dbReference type="Pfam" id="PF00015">
    <property type="entry name" value="MCPsignal"/>
    <property type="match status" value="1"/>
</dbReference>
<feature type="transmembrane region" description="Helical" evidence="4">
    <location>
        <begin position="317"/>
        <end position="339"/>
    </location>
</feature>
<dbReference type="PANTHER" id="PTHR32089:SF112">
    <property type="entry name" value="LYSOZYME-LIKE PROTEIN-RELATED"/>
    <property type="match status" value="1"/>
</dbReference>
<organism evidence="6 7">
    <name type="scientific">Clostridium tanneri</name>
    <dbReference type="NCBI Taxonomy" id="3037988"/>
    <lineage>
        <taxon>Bacteria</taxon>
        <taxon>Bacillati</taxon>
        <taxon>Bacillota</taxon>
        <taxon>Clostridia</taxon>
        <taxon>Eubacteriales</taxon>
        <taxon>Clostridiaceae</taxon>
        <taxon>Clostridium</taxon>
    </lineage>
</organism>
<evidence type="ECO:0000313" key="7">
    <source>
        <dbReference type="Proteomes" id="UP001281656"/>
    </source>
</evidence>
<comment type="caution">
    <text evidence="6">The sequence shown here is derived from an EMBL/GenBank/DDBJ whole genome shotgun (WGS) entry which is preliminary data.</text>
</comment>
<evidence type="ECO:0000259" key="5">
    <source>
        <dbReference type="PROSITE" id="PS50111"/>
    </source>
</evidence>
<name>A0ABU4JQZ0_9CLOT</name>
<keyword evidence="3" id="KW-0175">Coiled coil</keyword>
<reference evidence="6 7" key="1">
    <citation type="submission" date="2023-04" db="EMBL/GenBank/DDBJ databases">
        <title>Clostridium tannerae sp. nov., isolated from the fecal material of an alpaca.</title>
        <authorList>
            <person name="Miller S."/>
            <person name="Hendry M."/>
            <person name="King J."/>
            <person name="Sankaranarayanan K."/>
            <person name="Lawson P.A."/>
        </authorList>
    </citation>
    <scope>NUCLEOTIDE SEQUENCE [LARGE SCALE GENOMIC DNA]</scope>
    <source>
        <strain evidence="6 7">A1-XYC3</strain>
    </source>
</reference>
<evidence type="ECO:0000256" key="1">
    <source>
        <dbReference type="ARBA" id="ARBA00023224"/>
    </source>
</evidence>
<evidence type="ECO:0000313" key="6">
    <source>
        <dbReference type="EMBL" id="MDW8800567.1"/>
    </source>
</evidence>
<gene>
    <name evidence="6" type="ORF">P8V03_05290</name>
</gene>
<dbReference type="CDD" id="cd11386">
    <property type="entry name" value="MCP_signal"/>
    <property type="match status" value="1"/>
</dbReference>
<evidence type="ECO:0000256" key="3">
    <source>
        <dbReference type="SAM" id="Coils"/>
    </source>
</evidence>
<feature type="coiled-coil region" evidence="3">
    <location>
        <begin position="623"/>
        <end position="695"/>
    </location>
</feature>
<keyword evidence="4" id="KW-0812">Transmembrane</keyword>
<dbReference type="PANTHER" id="PTHR32089">
    <property type="entry name" value="METHYL-ACCEPTING CHEMOTAXIS PROTEIN MCPB"/>
    <property type="match status" value="1"/>
</dbReference>
<dbReference type="Pfam" id="PF22673">
    <property type="entry name" value="MCP-like_PDC_1"/>
    <property type="match status" value="1"/>
</dbReference>
<sequence length="698" mass="77035">MDKLTFIHSIKSKIILAIAITSIIVCTIISGYLQTKNTNSLREEIKQKLILMGENNKNKYDKTLSDVENSVNFLTNTLVSTMDVNKMISDTLYLENYTNLNENIIKEATKNTKGSMGTYLFLNPDIFGNQKGIWYADTDGKGTLNKQQLTDISQYDKSDREHVGWYYEPINAGKGVWLHPYLNKNINKYMISYVSPIYKDDKTIGVLGMDILFDDLFGSIKETKIYNSGYISLLDSNYNFLIDPKLTEKDNLKTLDNGSHKFIIDDMEKNNIGIAQSTFDGVSKYIIYAKLSNGFRLYMPVTKSECFSSISSSTRNVILLSAVMVVLSIFIALFISAMITKPINKLTKLIEKTSQLNLTNSGEYNSLLKLRDETGIMAKATIDTNYILSKLISNIKVVSDNAYSNSNELSNTIAETTKSIEGVAKGTNDLAEGISSLAKNISESADNLNDLSESINAVVTSSNNVKEYAKNTETTTENGLSAMNRLKEAINQTTSASEMVSNKIVSLDSKSEGIRKIIDTIKSIAEQVNLLSLNAAIEAARAGKAGSGFAVVAEEIRKLASETSNSTREIENIIDEVRHEIEGTKTLILNTKTFACNTNSISDESLSAFNEIKKSVDIINSSIDDLTNEISSMNKKKAEVIKATEEISSISEQSAATTEEISSSVQEQSANMSQISNASAKLKDISIELKNLVSKFIV</sequence>
<evidence type="ECO:0000256" key="2">
    <source>
        <dbReference type="PROSITE-ProRule" id="PRU00284"/>
    </source>
</evidence>
<dbReference type="SUPFAM" id="SSF58104">
    <property type="entry name" value="Methyl-accepting chemotaxis protein (MCP) signaling domain"/>
    <property type="match status" value="1"/>
</dbReference>
<keyword evidence="4" id="KW-1133">Transmembrane helix</keyword>
<keyword evidence="1 2" id="KW-0807">Transducer</keyword>
<dbReference type="CDD" id="cd12913">
    <property type="entry name" value="PDC1_MCP_like"/>
    <property type="match status" value="1"/>
</dbReference>